<accession>A0ABV3JUV5</accession>
<evidence type="ECO:0000313" key="2">
    <source>
        <dbReference type="EMBL" id="MEV5506661.1"/>
    </source>
</evidence>
<dbReference type="SMART" id="SM00855">
    <property type="entry name" value="PGAM"/>
    <property type="match status" value="1"/>
</dbReference>
<name>A0ABV3JUV5_STRON</name>
<comment type="caution">
    <text evidence="2">The sequence shown here is derived from an EMBL/GenBank/DDBJ whole genome shotgun (WGS) entry which is preliminary data.</text>
</comment>
<dbReference type="Gene3D" id="3.40.50.1240">
    <property type="entry name" value="Phosphoglycerate mutase-like"/>
    <property type="match status" value="1"/>
</dbReference>
<evidence type="ECO:0000313" key="3">
    <source>
        <dbReference type="Proteomes" id="UP001552594"/>
    </source>
</evidence>
<keyword evidence="3" id="KW-1185">Reference proteome</keyword>
<protein>
    <submittedName>
        <fullName evidence="2">Histidine phosphatase family protein</fullName>
    </submittedName>
</protein>
<dbReference type="EMBL" id="JBFAUK010000005">
    <property type="protein sequence ID" value="MEV5506661.1"/>
    <property type="molecule type" value="Genomic_DNA"/>
</dbReference>
<dbReference type="PANTHER" id="PTHR48100:SF1">
    <property type="entry name" value="HISTIDINE PHOSPHATASE FAMILY PROTEIN-RELATED"/>
    <property type="match status" value="1"/>
</dbReference>
<dbReference type="RefSeq" id="WP_241561089.1">
    <property type="nucleotide sequence ID" value="NZ_JBFAUK010000005.1"/>
</dbReference>
<dbReference type="InterPro" id="IPR029033">
    <property type="entry name" value="His_PPase_superfam"/>
</dbReference>
<proteinExistence type="predicted"/>
<dbReference type="PANTHER" id="PTHR48100">
    <property type="entry name" value="BROAD-SPECIFICITY PHOSPHATASE YOR283W-RELATED"/>
    <property type="match status" value="1"/>
</dbReference>
<evidence type="ECO:0000256" key="1">
    <source>
        <dbReference type="SAM" id="MobiDB-lite"/>
    </source>
</evidence>
<organism evidence="2 3">
    <name type="scientific">Streptomyces orinoci</name>
    <name type="common">Streptoverticillium orinoci</name>
    <dbReference type="NCBI Taxonomy" id="67339"/>
    <lineage>
        <taxon>Bacteria</taxon>
        <taxon>Bacillati</taxon>
        <taxon>Actinomycetota</taxon>
        <taxon>Actinomycetes</taxon>
        <taxon>Kitasatosporales</taxon>
        <taxon>Streptomycetaceae</taxon>
        <taxon>Streptomyces</taxon>
    </lineage>
</organism>
<gene>
    <name evidence="2" type="ORF">AB0L16_09310</name>
</gene>
<dbReference type="InterPro" id="IPR013078">
    <property type="entry name" value="His_Pase_superF_clade-1"/>
</dbReference>
<dbReference type="CDD" id="cd07067">
    <property type="entry name" value="HP_PGM_like"/>
    <property type="match status" value="1"/>
</dbReference>
<sequence>MLPPVRSTGAASPFRTHAGEIEVVLVRHGETRTYDRDVGLTARGKHHAYARGTALARALAGRDRIILRHAPTERARETAEALRSGLTDASGPPIAGDPKPDPAFGNFRIWCGDTAREPSGAYALYQKARNTGTVAGWITDFARYLERQRLGSDPVGYWLRQPLPSFEPPIAVVHRFGRAIAELADADDPTPVTVVATHSGCLRAVVATASGKDRGEPENGETVHVFATPGRDVATVHYRDRTDQWILPRTTPPWLRPAVFRTAVDGLT</sequence>
<reference evidence="2 3" key="1">
    <citation type="submission" date="2024-06" db="EMBL/GenBank/DDBJ databases">
        <title>The Natural Products Discovery Center: Release of the First 8490 Sequenced Strains for Exploring Actinobacteria Biosynthetic Diversity.</title>
        <authorList>
            <person name="Kalkreuter E."/>
            <person name="Kautsar S.A."/>
            <person name="Yang D."/>
            <person name="Bader C.D."/>
            <person name="Teijaro C.N."/>
            <person name="Fluegel L."/>
            <person name="Davis C.M."/>
            <person name="Simpson J.R."/>
            <person name="Lauterbach L."/>
            <person name="Steele A.D."/>
            <person name="Gui C."/>
            <person name="Meng S."/>
            <person name="Li G."/>
            <person name="Viehrig K."/>
            <person name="Ye F."/>
            <person name="Su P."/>
            <person name="Kiefer A.F."/>
            <person name="Nichols A."/>
            <person name="Cepeda A.J."/>
            <person name="Yan W."/>
            <person name="Fan B."/>
            <person name="Jiang Y."/>
            <person name="Adhikari A."/>
            <person name="Zheng C.-J."/>
            <person name="Schuster L."/>
            <person name="Cowan T.M."/>
            <person name="Smanski M.J."/>
            <person name="Chevrette M.G."/>
            <person name="De Carvalho L.P.S."/>
            <person name="Shen B."/>
        </authorList>
    </citation>
    <scope>NUCLEOTIDE SEQUENCE [LARGE SCALE GENOMIC DNA]</scope>
    <source>
        <strain evidence="2 3">NPDC052347</strain>
    </source>
</reference>
<feature type="region of interest" description="Disordered" evidence="1">
    <location>
        <begin position="74"/>
        <end position="98"/>
    </location>
</feature>
<dbReference type="Pfam" id="PF00300">
    <property type="entry name" value="His_Phos_1"/>
    <property type="match status" value="1"/>
</dbReference>
<dbReference type="SUPFAM" id="SSF53254">
    <property type="entry name" value="Phosphoglycerate mutase-like"/>
    <property type="match status" value="1"/>
</dbReference>
<dbReference type="Proteomes" id="UP001552594">
    <property type="component" value="Unassembled WGS sequence"/>
</dbReference>
<dbReference type="InterPro" id="IPR050275">
    <property type="entry name" value="PGM_Phosphatase"/>
</dbReference>